<dbReference type="CDD" id="cd00051">
    <property type="entry name" value="EFh"/>
    <property type="match status" value="1"/>
</dbReference>
<gene>
    <name evidence="5" type="ORF">P3T76_003568</name>
</gene>
<keyword evidence="1" id="KW-0175">Coiled coil</keyword>
<dbReference type="Gene3D" id="1.10.238.10">
    <property type="entry name" value="EF-hand"/>
    <property type="match status" value="1"/>
</dbReference>
<dbReference type="Proteomes" id="UP001259832">
    <property type="component" value="Unassembled WGS sequence"/>
</dbReference>
<feature type="domain" description="EF-hand" evidence="4">
    <location>
        <begin position="21"/>
        <end position="56"/>
    </location>
</feature>
<dbReference type="CDD" id="cd00170">
    <property type="entry name" value="SEC14"/>
    <property type="match status" value="1"/>
</dbReference>
<organism evidence="5 6">
    <name type="scientific">Phytophthora citrophthora</name>
    <dbReference type="NCBI Taxonomy" id="4793"/>
    <lineage>
        <taxon>Eukaryota</taxon>
        <taxon>Sar</taxon>
        <taxon>Stramenopiles</taxon>
        <taxon>Oomycota</taxon>
        <taxon>Peronosporomycetes</taxon>
        <taxon>Peronosporales</taxon>
        <taxon>Peronosporaceae</taxon>
        <taxon>Phytophthora</taxon>
    </lineage>
</organism>
<dbReference type="InterPro" id="IPR002048">
    <property type="entry name" value="EF_hand_dom"/>
</dbReference>
<feature type="domain" description="CRAL-TRIO" evidence="3">
    <location>
        <begin position="984"/>
        <end position="1147"/>
    </location>
</feature>
<dbReference type="PROSITE" id="PS50222">
    <property type="entry name" value="EF_HAND_2"/>
    <property type="match status" value="1"/>
</dbReference>
<dbReference type="SMART" id="SM00516">
    <property type="entry name" value="SEC14"/>
    <property type="match status" value="1"/>
</dbReference>
<evidence type="ECO:0000259" key="4">
    <source>
        <dbReference type="PROSITE" id="PS50222"/>
    </source>
</evidence>
<dbReference type="SUPFAM" id="SSF52087">
    <property type="entry name" value="CRAL/TRIO domain"/>
    <property type="match status" value="1"/>
</dbReference>
<dbReference type="SUPFAM" id="SSF47473">
    <property type="entry name" value="EF-hand"/>
    <property type="match status" value="1"/>
</dbReference>
<evidence type="ECO:0000256" key="1">
    <source>
        <dbReference type="SAM" id="Coils"/>
    </source>
</evidence>
<dbReference type="InterPro" id="IPR001251">
    <property type="entry name" value="CRAL-TRIO_dom"/>
</dbReference>
<dbReference type="InterPro" id="IPR052578">
    <property type="entry name" value="PI_Transfer_CRAL-TRIO"/>
</dbReference>
<protein>
    <submittedName>
        <fullName evidence="5">Calmodulin</fullName>
    </submittedName>
</protein>
<dbReference type="PANTHER" id="PTHR45824:SF29">
    <property type="entry name" value="GH16843P"/>
    <property type="match status" value="1"/>
</dbReference>
<sequence length="1181" mass="134267">MLLLNLHLIMSCESPVDLSAEEIGALRAVFNVYDEDNSGCISTEHIPEILDKLGRDASEELLNELDDYAGDSGTISFEDFVSLIQNHVLRQQQQEQELAGGVAGGGDRLRPGPDPKVMEFITILEEYRLKCEEDGNYLEAQRADSQLTALRRQEFKRQSKSLKVRQIAERQDVQIAHNMQFNDFNQAWDQYMEEYDRMAQAYVKQMTEKHACDLTAFQDKLQQEILERPPKFSKELIEWRRRQHRLAQQKSYAEAQKIKQIADEVEADERSKMNGELRGVFARKEAKLRQQQQAELAALLKRIDGRRKEHLKQRNLDSKRLLQRNRNVQSVLESKQVAEATKKIQDIKMSLMPKERPVPRGPFNVIPPQALCGTIERYIEELHHKMDIGRVLLRDAHYVWRERVALLGKDAVVLQPPPSAWQAAANVLNRSSKKTKPKLKQKPKPKLTKQRSKPKAPPPVEMLPLDGSLSCEEIVVSSAHMHSVRLQDLRSGREFLVDVTTKGKKQMWVDLFASARNRANINSSWRGELSLVDTEDNAEVVGATRSLTLLDMQQAVEMLVAATESDTEAAVVRGYDVENILLGDGSAADFTENEAAVLAKRLVEEDVLLPFCCSCSFVYRVDRVYRVNTDHHLVEEAKTMHVDVEKEVNTGSLSRNERCRGHFWWLQYSAFQALLEQFGQQGDGEDGISGTNGVQALLRFGAYSVPTALALANELLHHEFIAECSSSGDGVSYQMNATARYKKVCAEVLDDDACDDEKRHAIVSSERETRSLEDRRRLEAQVQKLKEKYKQICNLFCFCCLLVLFDVLVTTVLLPGALKLSIATGLLLWLTMSGGTATFSINFQPRNHDEELNRTPQGLLDHKRPGLFQTHLASPGGSDVEKYSQIVTSTATNRRGSAALEIMRQEPIHRAVIALTQTEEAEVHSFRLAIAQSASVPVEATHVFSDEYLFSVLQVKNRAFAYAVTKMARIIEWRRSYEVDTITWDDVKAQLVSGNMYWYGYDFQNRPILWVRAKLKDWTTMSSRREVEVRAHVYLLELGCHRFMPPGVTTYTIVTDSSGIGVAQVDLRLMRGLLDVCVANYPDRIGLVHAGPLTRFLKYITSWLWPFLPIRLRGKVSLMHDCAGELAKHMDTDLIPLHFGGNVMHNLRTPSANPTEADDIMEITYMIDQQQRFMEELKIQQ</sequence>
<dbReference type="PANTHER" id="PTHR45824">
    <property type="entry name" value="GH16843P"/>
    <property type="match status" value="1"/>
</dbReference>
<evidence type="ECO:0000313" key="5">
    <source>
        <dbReference type="EMBL" id="KAK1945035.1"/>
    </source>
</evidence>
<dbReference type="Pfam" id="PF00650">
    <property type="entry name" value="CRAL_TRIO"/>
    <property type="match status" value="1"/>
</dbReference>
<feature type="compositionally biased region" description="Basic residues" evidence="2">
    <location>
        <begin position="431"/>
        <end position="454"/>
    </location>
</feature>
<dbReference type="Gene3D" id="3.40.525.10">
    <property type="entry name" value="CRAL-TRIO lipid binding domain"/>
    <property type="match status" value="1"/>
</dbReference>
<dbReference type="PROSITE" id="PS50191">
    <property type="entry name" value="CRAL_TRIO"/>
    <property type="match status" value="1"/>
</dbReference>
<evidence type="ECO:0000256" key="2">
    <source>
        <dbReference type="SAM" id="MobiDB-lite"/>
    </source>
</evidence>
<evidence type="ECO:0000313" key="6">
    <source>
        <dbReference type="Proteomes" id="UP001259832"/>
    </source>
</evidence>
<dbReference type="EMBL" id="JASMQC010000005">
    <property type="protein sequence ID" value="KAK1945035.1"/>
    <property type="molecule type" value="Genomic_DNA"/>
</dbReference>
<proteinExistence type="predicted"/>
<feature type="region of interest" description="Disordered" evidence="2">
    <location>
        <begin position="427"/>
        <end position="463"/>
    </location>
</feature>
<name>A0AAD9LPR9_9STRA</name>
<keyword evidence="6" id="KW-1185">Reference proteome</keyword>
<evidence type="ECO:0000259" key="3">
    <source>
        <dbReference type="PROSITE" id="PS50191"/>
    </source>
</evidence>
<dbReference type="GO" id="GO:0008526">
    <property type="term" value="F:phosphatidylinositol transfer activity"/>
    <property type="evidence" value="ECO:0007669"/>
    <property type="project" value="TreeGrafter"/>
</dbReference>
<comment type="caution">
    <text evidence="5">The sequence shown here is derived from an EMBL/GenBank/DDBJ whole genome shotgun (WGS) entry which is preliminary data.</text>
</comment>
<dbReference type="GO" id="GO:0005509">
    <property type="term" value="F:calcium ion binding"/>
    <property type="evidence" value="ECO:0007669"/>
    <property type="project" value="InterPro"/>
</dbReference>
<reference evidence="5" key="1">
    <citation type="submission" date="2023-08" db="EMBL/GenBank/DDBJ databases">
        <title>Reference Genome Resource for the Citrus Pathogen Phytophthora citrophthora.</title>
        <authorList>
            <person name="Moller H."/>
            <person name="Coetzee B."/>
            <person name="Rose L.J."/>
            <person name="Van Niekerk J.M."/>
        </authorList>
    </citation>
    <scope>NUCLEOTIDE SEQUENCE</scope>
    <source>
        <strain evidence="5">STE-U-9442</strain>
    </source>
</reference>
<feature type="coiled-coil region" evidence="1">
    <location>
        <begin position="768"/>
        <end position="795"/>
    </location>
</feature>
<accession>A0AAD9LPR9</accession>
<dbReference type="AlphaFoldDB" id="A0AAD9LPR9"/>
<dbReference type="InterPro" id="IPR036865">
    <property type="entry name" value="CRAL-TRIO_dom_sf"/>
</dbReference>
<dbReference type="InterPro" id="IPR011992">
    <property type="entry name" value="EF-hand-dom_pair"/>
</dbReference>